<evidence type="ECO:0000313" key="2">
    <source>
        <dbReference type="EMBL" id="MBC6679972.1"/>
    </source>
</evidence>
<dbReference type="Proteomes" id="UP000602647">
    <property type="component" value="Unassembled WGS sequence"/>
</dbReference>
<gene>
    <name evidence="2" type="ORF">H9L42_09030</name>
</gene>
<keyword evidence="1" id="KW-0732">Signal</keyword>
<evidence type="ECO:0000256" key="1">
    <source>
        <dbReference type="SAM" id="SignalP"/>
    </source>
</evidence>
<organism evidence="2 3">
    <name type="scientific">Zhenpiania hominis</name>
    <dbReference type="NCBI Taxonomy" id="2763644"/>
    <lineage>
        <taxon>Bacteria</taxon>
        <taxon>Bacillati</taxon>
        <taxon>Bacillota</taxon>
        <taxon>Clostridia</taxon>
        <taxon>Peptostreptococcales</taxon>
        <taxon>Anaerovoracaceae</taxon>
        <taxon>Zhenpiania</taxon>
    </lineage>
</organism>
<sequence length="1167" mass="124350">MKKKLIAALTSAAMVATMVPATAFAASPSTAKSEQPAAVVAAEEESAAVTAFRTAVDAIPVSGENYGYTDAYKSALDAAETAYKSLNASEVEALDGDEDLTAYNNAKASYESWVSAVDDVNEAIGELPTKLGIFADASAGVSEYEAFYNGDTLKELVKKYNELDQNGVNGQKAHVSDVNILHAFADNKNGVLITPSKASSFTSYSPLYKAIKAINEQAEITGANYNTSAFTNVKAAFEALTEDQREVLAQDVLSKYQKGENTAKKAEKLMEAYTTAEKDLSDKYASGAAVTTENVSDADALCKTAENAYEALDTISGLQAKATAYDTKVKAIRDAIKKIQDSSEATAEAQPVLDRIANLPKASAITDMSSYDEINSIFEAYKQLSSEAKKIVDDDALANDFNNVASAVAKVYNAMSAEDQAARAKEALALLPSDDYKVNQKAQTEFEMATTRTDGVSVPVIGKATNKPKSYTGKASATTVYFTQNEIDKAEGIADDLKAAYQAEVDAIKELIKDLDATEIPSMDASAFATAKAKIDQAEAAVESLSPEATNVYTTTETATKDAVDKLIAARDTYLGKAAADGLKARMEQLPVAANITAENLATYKPVVEALRADYDAFEGDVENEVYGTYTNPFGSGDYATALDYLEAAEAQIAALELGQDAAKVDEAIEALTILDADKTYTAEELLAAQAANAAAREAYENLSADEAGEVTKYAKLVEAEKAVVAASQKTIDTEAEKIGNVGLTLTDAQIQQYKVVYDLLSALGKDTSADTNAISGDSPGQGYYKAAIAKLNVMYPNATKVSDQLSDLNENSSAADILAAREAYDALSDIEKTLVSQEALDNLLDVEKNGKNSDKLLSKATVAAIADQEYTGDQIRPTLTVTSADKKTLKEGTDYTVTYNNNVLVGTATVTITGTGDYAGTITAAFDIVGISINDATVTVANQQTYTGSALTPAVTVKVDGKELTTADYDVAYSNNTNVGTATVTITGKGNYAGTATAKFEIVKANIQKASVTGVANRYYTGKARTQTDLRVYIAGKVLSTDNYSVVYKNNTNIGQASLTITGKGNYTGTITKTFIVKPRKVASVKVTKGKKRVTVRYKKQNGARYQIYYKKAGTKAKTVKTAAVKRTIKKLKSGKTYTIKVRAYKKIGSKTYYGKYSKAKKVRVR</sequence>
<feature type="chain" id="PRO_5037495423" evidence="1">
    <location>
        <begin position="26"/>
        <end position="1167"/>
    </location>
</feature>
<dbReference type="EMBL" id="JACRYT010000008">
    <property type="protein sequence ID" value="MBC6679972.1"/>
    <property type="molecule type" value="Genomic_DNA"/>
</dbReference>
<reference evidence="2" key="1">
    <citation type="submission" date="2020-08" db="EMBL/GenBank/DDBJ databases">
        <title>Genome public.</title>
        <authorList>
            <person name="Liu C."/>
            <person name="Sun Q."/>
        </authorList>
    </citation>
    <scope>NUCLEOTIDE SEQUENCE</scope>
    <source>
        <strain evidence="2">BX12</strain>
    </source>
</reference>
<protein>
    <submittedName>
        <fullName evidence="2">Fibronectin type III domain-containing protein</fullName>
    </submittedName>
</protein>
<comment type="caution">
    <text evidence="2">The sequence shown here is derived from an EMBL/GenBank/DDBJ whole genome shotgun (WGS) entry which is preliminary data.</text>
</comment>
<dbReference type="InterPro" id="IPR003961">
    <property type="entry name" value="FN3_dom"/>
</dbReference>
<dbReference type="RefSeq" id="WP_187303076.1">
    <property type="nucleotide sequence ID" value="NZ_JACRYT010000008.1"/>
</dbReference>
<evidence type="ECO:0000313" key="3">
    <source>
        <dbReference type="Proteomes" id="UP000602647"/>
    </source>
</evidence>
<dbReference type="InterPro" id="IPR036116">
    <property type="entry name" value="FN3_sf"/>
</dbReference>
<proteinExistence type="predicted"/>
<dbReference type="SUPFAM" id="SSF49265">
    <property type="entry name" value="Fibronectin type III"/>
    <property type="match status" value="1"/>
</dbReference>
<dbReference type="CDD" id="cd00063">
    <property type="entry name" value="FN3"/>
    <property type="match status" value="1"/>
</dbReference>
<accession>A0A923NKX9</accession>
<feature type="signal peptide" evidence="1">
    <location>
        <begin position="1"/>
        <end position="25"/>
    </location>
</feature>
<keyword evidence="3" id="KW-1185">Reference proteome</keyword>
<dbReference type="Gene3D" id="2.60.40.10">
    <property type="entry name" value="Immunoglobulins"/>
    <property type="match status" value="1"/>
</dbReference>
<dbReference type="InterPro" id="IPR013783">
    <property type="entry name" value="Ig-like_fold"/>
</dbReference>
<name>A0A923NKX9_9FIRM</name>
<dbReference type="AlphaFoldDB" id="A0A923NKX9"/>